<gene>
    <name evidence="1" type="ORF">VP01_2224g1</name>
</gene>
<evidence type="ECO:0000313" key="1">
    <source>
        <dbReference type="EMBL" id="KNZ57159.1"/>
    </source>
</evidence>
<dbReference type="EMBL" id="LAVV01007086">
    <property type="protein sequence ID" value="KNZ57159.1"/>
    <property type="molecule type" value="Genomic_DNA"/>
</dbReference>
<name>A0A0L6V8W8_9BASI</name>
<keyword evidence="2" id="KW-1185">Reference proteome</keyword>
<evidence type="ECO:0000313" key="2">
    <source>
        <dbReference type="Proteomes" id="UP000037035"/>
    </source>
</evidence>
<dbReference type="OrthoDB" id="2506572at2759"/>
<sequence>MSATFVQVVFNWHPQINLQSIQYPNGKPPTSSGKLQKLYSTVLPNSNAPICCCIASFTHTLLELNLKTSSNKWMQPPSPGDLLTSSNLPAFNWLHPIDSSPPLAIGKVTENVPSICHALFIHNLNLSQLLRSNFACIPHFNQLIPPATCYKMVFFIVGLSGVRAVYDWANIPSTQGQQIKIPKENQITITTISPNEMELFDLIKCSSDTKLIPQKVLFKIPVSWRSMQSSQLAGHLDEIHIHKVMATLGPLHVQAFILEQIQKPSSTQLASTPVCNVLLSHPINCYCYQYLSTLSGKEKQLLSIRPEINFSKLLSITKRI</sequence>
<organism evidence="1 2">
    <name type="scientific">Puccinia sorghi</name>
    <dbReference type="NCBI Taxonomy" id="27349"/>
    <lineage>
        <taxon>Eukaryota</taxon>
        <taxon>Fungi</taxon>
        <taxon>Dikarya</taxon>
        <taxon>Basidiomycota</taxon>
        <taxon>Pucciniomycotina</taxon>
        <taxon>Pucciniomycetes</taxon>
        <taxon>Pucciniales</taxon>
        <taxon>Pucciniaceae</taxon>
        <taxon>Puccinia</taxon>
    </lineage>
</organism>
<dbReference type="Proteomes" id="UP000037035">
    <property type="component" value="Unassembled WGS sequence"/>
</dbReference>
<proteinExistence type="predicted"/>
<reference evidence="1 2" key="1">
    <citation type="submission" date="2015-08" db="EMBL/GenBank/DDBJ databases">
        <title>Next Generation Sequencing and Analysis of the Genome of Puccinia sorghi L Schw, the Causal Agent of Maize Common Rust.</title>
        <authorList>
            <person name="Rochi L."/>
            <person name="Burguener G."/>
            <person name="Darino M."/>
            <person name="Turjanski A."/>
            <person name="Kreff E."/>
            <person name="Dieguez M.J."/>
            <person name="Sacco F."/>
        </authorList>
    </citation>
    <scope>NUCLEOTIDE SEQUENCE [LARGE SCALE GENOMIC DNA]</scope>
    <source>
        <strain evidence="1 2">RO10H11247</strain>
    </source>
</reference>
<comment type="caution">
    <text evidence="1">The sequence shown here is derived from an EMBL/GenBank/DDBJ whole genome shotgun (WGS) entry which is preliminary data.</text>
</comment>
<accession>A0A0L6V8W8</accession>
<dbReference type="AlphaFoldDB" id="A0A0L6V8W8"/>
<dbReference type="VEuPathDB" id="FungiDB:VP01_2224g1"/>
<protein>
    <submittedName>
        <fullName evidence="1">Uncharacterized protein</fullName>
    </submittedName>
</protein>